<evidence type="ECO:0000256" key="1">
    <source>
        <dbReference type="SAM" id="Phobius"/>
    </source>
</evidence>
<keyword evidence="1" id="KW-0472">Membrane</keyword>
<evidence type="ECO:0000259" key="2">
    <source>
        <dbReference type="PROSITE" id="PS51782"/>
    </source>
</evidence>
<dbReference type="CDD" id="cd00118">
    <property type="entry name" value="LysM"/>
    <property type="match status" value="1"/>
</dbReference>
<dbReference type="RefSeq" id="WP_275475860.1">
    <property type="nucleotide sequence ID" value="NZ_CP162940.1"/>
</dbReference>
<feature type="domain" description="LysM" evidence="2">
    <location>
        <begin position="36"/>
        <end position="84"/>
    </location>
</feature>
<name>A0ABV5A9U0_9BACL</name>
<dbReference type="InterPro" id="IPR018392">
    <property type="entry name" value="LysM"/>
</dbReference>
<feature type="transmembrane region" description="Helical" evidence="1">
    <location>
        <begin position="6"/>
        <end position="24"/>
    </location>
</feature>
<dbReference type="Pfam" id="PF01476">
    <property type="entry name" value="LysM"/>
    <property type="match status" value="1"/>
</dbReference>
<dbReference type="Gene3D" id="3.10.350.10">
    <property type="entry name" value="LysM domain"/>
    <property type="match status" value="1"/>
</dbReference>
<evidence type="ECO:0000313" key="3">
    <source>
        <dbReference type="EMBL" id="MFB5189040.1"/>
    </source>
</evidence>
<reference evidence="3 4" key="1">
    <citation type="journal article" date="2024" name="Int. J. Mol. Sci.">
        <title>Exploration of Alicyclobacillus spp. Genome in Search of Antibiotic Resistance.</title>
        <authorList>
            <person name="Bucka-Kolendo J."/>
            <person name="Kiousi D.E."/>
            <person name="Dekowska A."/>
            <person name="Mikolajczuk-Szczyrba A."/>
            <person name="Karadedos D.M."/>
            <person name="Michael P."/>
            <person name="Galanis A."/>
            <person name="Sokolowska B."/>
        </authorList>
    </citation>
    <scope>NUCLEOTIDE SEQUENCE [LARGE SCALE GENOMIC DNA]</scope>
    <source>
        <strain evidence="3 4">KKP 3000</strain>
    </source>
</reference>
<keyword evidence="4" id="KW-1185">Reference proteome</keyword>
<gene>
    <name evidence="3" type="ORF">KKP3000_001480</name>
</gene>
<keyword evidence="1" id="KW-1133">Transmembrane helix</keyword>
<sequence>MILGGYASLVGIGLVTIGAAAFGMNRGDVPRDTHTKTYIVQAGDTLWGISNRFDSRDNTDAVESWIEQKNRIITDIQPGQTIVVPVRR</sequence>
<dbReference type="InterPro" id="IPR036779">
    <property type="entry name" value="LysM_dom_sf"/>
</dbReference>
<accession>A0ABV5A9U0</accession>
<keyword evidence="1" id="KW-0812">Transmembrane</keyword>
<dbReference type="EMBL" id="JBDXSU010000001">
    <property type="protein sequence ID" value="MFB5189040.1"/>
    <property type="molecule type" value="Genomic_DNA"/>
</dbReference>
<dbReference type="Proteomes" id="UP001579974">
    <property type="component" value="Unassembled WGS sequence"/>
</dbReference>
<comment type="caution">
    <text evidence="3">The sequence shown here is derived from an EMBL/GenBank/DDBJ whole genome shotgun (WGS) entry which is preliminary data.</text>
</comment>
<evidence type="ECO:0000313" key="4">
    <source>
        <dbReference type="Proteomes" id="UP001579974"/>
    </source>
</evidence>
<dbReference type="SMART" id="SM00257">
    <property type="entry name" value="LysM"/>
    <property type="match status" value="1"/>
</dbReference>
<dbReference type="SUPFAM" id="SSF54106">
    <property type="entry name" value="LysM domain"/>
    <property type="match status" value="1"/>
</dbReference>
<protein>
    <submittedName>
        <fullName evidence="3">LysM peptidoglycan-binding domain-containing protein</fullName>
    </submittedName>
</protein>
<proteinExistence type="predicted"/>
<organism evidence="3 4">
    <name type="scientific">Alicyclobacillus fastidiosus</name>
    <dbReference type="NCBI Taxonomy" id="392011"/>
    <lineage>
        <taxon>Bacteria</taxon>
        <taxon>Bacillati</taxon>
        <taxon>Bacillota</taxon>
        <taxon>Bacilli</taxon>
        <taxon>Bacillales</taxon>
        <taxon>Alicyclobacillaceae</taxon>
        <taxon>Alicyclobacillus</taxon>
    </lineage>
</organism>
<dbReference type="PROSITE" id="PS51782">
    <property type="entry name" value="LYSM"/>
    <property type="match status" value="1"/>
</dbReference>